<comment type="caution">
    <text evidence="1">The sequence shown here is derived from an EMBL/GenBank/DDBJ whole genome shotgun (WGS) entry which is preliminary data.</text>
</comment>
<gene>
    <name evidence="1" type="ORF">COC69_05840</name>
</gene>
<reference evidence="1 2" key="1">
    <citation type="submission" date="2017-09" db="EMBL/GenBank/DDBJ databases">
        <title>Large-scale bioinformatics analysis of Bacillus genomes uncovers conserved roles of natural products in bacterial physiology.</title>
        <authorList>
            <consortium name="Agbiome Team Llc"/>
            <person name="Bleich R.M."/>
            <person name="Grubbs K.J."/>
            <person name="Santa Maria K.C."/>
            <person name="Allen S.E."/>
            <person name="Farag S."/>
            <person name="Shank E.A."/>
            <person name="Bowers A."/>
        </authorList>
    </citation>
    <scope>NUCLEOTIDE SEQUENCE [LARGE SCALE GENOMIC DNA]</scope>
    <source>
        <strain evidence="1 2">AFS041711</strain>
    </source>
</reference>
<name>A0A9X7CR63_BACCE</name>
<organism evidence="1 2">
    <name type="scientific">Bacillus cereus</name>
    <dbReference type="NCBI Taxonomy" id="1396"/>
    <lineage>
        <taxon>Bacteria</taxon>
        <taxon>Bacillati</taxon>
        <taxon>Bacillota</taxon>
        <taxon>Bacilli</taxon>
        <taxon>Bacillales</taxon>
        <taxon>Bacillaceae</taxon>
        <taxon>Bacillus</taxon>
        <taxon>Bacillus cereus group</taxon>
    </lineage>
</organism>
<dbReference type="EMBL" id="NULI01000033">
    <property type="protein sequence ID" value="PGS81650.1"/>
    <property type="molecule type" value="Genomic_DNA"/>
</dbReference>
<dbReference type="RefSeq" id="WP_098782376.1">
    <property type="nucleotide sequence ID" value="NZ_NULI01000033.1"/>
</dbReference>
<accession>A0A9X7CR63</accession>
<dbReference type="Proteomes" id="UP000224203">
    <property type="component" value="Unassembled WGS sequence"/>
</dbReference>
<dbReference type="AlphaFoldDB" id="A0A9X7CR63"/>
<proteinExistence type="predicted"/>
<evidence type="ECO:0000313" key="1">
    <source>
        <dbReference type="EMBL" id="PGS81650.1"/>
    </source>
</evidence>
<sequence>MTKTGQVLFTACAFLILSGFATISVLIYQSNRDTHVQIEKIMNQQKLQEQQIKLNAELIGDTQVSQEHSYDALQKQVTEQSDEISSLKGQK</sequence>
<protein>
    <submittedName>
        <fullName evidence="1">Uncharacterized protein</fullName>
    </submittedName>
</protein>
<evidence type="ECO:0000313" key="2">
    <source>
        <dbReference type="Proteomes" id="UP000224203"/>
    </source>
</evidence>